<dbReference type="eggNOG" id="COG1472">
    <property type="taxonomic scope" value="Bacteria"/>
</dbReference>
<evidence type="ECO:0000259" key="6">
    <source>
        <dbReference type="Pfam" id="PF00144"/>
    </source>
</evidence>
<dbReference type="InterPro" id="IPR050226">
    <property type="entry name" value="NagZ_Beta-hexosaminidase"/>
</dbReference>
<name>M7N255_9BACT</name>
<protein>
    <recommendedName>
        <fullName evidence="3">beta-N-acetylhexosaminidase</fullName>
        <ecNumber evidence="3">3.2.1.52</ecNumber>
    </recommendedName>
</protein>
<dbReference type="Pfam" id="PF00144">
    <property type="entry name" value="Beta-lactamase"/>
    <property type="match status" value="1"/>
</dbReference>
<dbReference type="PANTHER" id="PTHR30480:SF13">
    <property type="entry name" value="BETA-HEXOSAMINIDASE"/>
    <property type="match status" value="1"/>
</dbReference>
<dbReference type="InterPro" id="IPR017853">
    <property type="entry name" value="GH"/>
</dbReference>
<keyword evidence="5" id="KW-0326">Glycosidase</keyword>
<evidence type="ECO:0000313" key="8">
    <source>
        <dbReference type="EMBL" id="EMR01276.1"/>
    </source>
</evidence>
<evidence type="ECO:0000256" key="3">
    <source>
        <dbReference type="ARBA" id="ARBA00012663"/>
    </source>
</evidence>
<dbReference type="InterPro" id="IPR012338">
    <property type="entry name" value="Beta-lactam/transpept-like"/>
</dbReference>
<dbReference type="Gene3D" id="3.40.710.10">
    <property type="entry name" value="DD-peptidase/beta-lactamase superfamily"/>
    <property type="match status" value="1"/>
</dbReference>
<dbReference type="PATRIC" id="fig|1279009.4.peg.3643"/>
<evidence type="ECO:0000313" key="9">
    <source>
        <dbReference type="Proteomes" id="UP000011910"/>
    </source>
</evidence>
<dbReference type="InterPro" id="IPR036962">
    <property type="entry name" value="Glyco_hydro_3_N_sf"/>
</dbReference>
<evidence type="ECO:0000256" key="5">
    <source>
        <dbReference type="ARBA" id="ARBA00023295"/>
    </source>
</evidence>
<sequence length="978" mass="109423">MMGVTAALAAPFPPDSIAARNWVKKREHWVDSVMKSMTEEQRIGQLFMVAAYSNRDKEHVQELEKLVTDHHIGGLIFFQGGPVRQARITNQLQQQARVPLFVAMDAEWGLGMRLDSIPNYPRQMTLGAVDDNQLIYTMGADIARQLRLLGVHINFAPVVDVNSNPQNPVIGNRAFGEYKFDVARKGIAYMRGLQDHGVLASAKHFPGHGDTDTDSHFALPVINHDMERLRSIELYPFQQLMADSVASVMVAHINVPALDNAPNRPTTLSPAVVNGLLKKELGFQGLIFTDALNMKGVSQFYKPGDADLEALKAGNDVLLFSEDVAGAIRKIRRAVKRGEISQKSIDEHARRILQAKYWAGLHKRTPINTDNLVNKLNDPVSDMIRQKLYEQAVSIVHNQQNLMPLRHVEERSFAVVTVGGTNTKNTFSETLALYAPFDHYHIDKEASADAFNDLLTTLRLYDVVVVGVHGMVSAPAREFGLLPEQIRFLNEARKKPNTIISVFGSAYSLKHFEQARNLVVAYEDNEYTQKIVPSLIFGGLPARGKLPVSVSGLVRRTMGDATRELDRLNYATPEDVGMDATVLRNIDRIAEEAIKLGATPGMQILVARKGSIVYQKNFGHLSYDSLRPVSNETVYDIASITKVAATLQVMMFLEERGLIDLDQPIVTYLEDLKGTNKAALTLREILAHQAGLVPYIPFWKYTLNGTALNTAFYSPTPMPDYSLQVAGNIFTSRSMQDSIWQWIKKSDLQPKPKGKKTWEYKYSDVGYYIMQRIAEKILNQPMADFLAQNLYDPLGLETMTYLPLSKYSLDRIAPTEQDTYFRNSLVAGMVHDQGAAMMGGIAGHAGLFSNATDLAVLMQMQLQDGEYGGKRYYSPGTIARFAQTQYKGNRRGLGWDKPELNTAHGPTSNFASPRTFGHTGFTGTAAWVDPEFDLVYIFLSNRIHPDANNTKLIRFGTRTRIMDEVYKAMQSFNKYNQN</sequence>
<dbReference type="RefSeq" id="WP_009196981.1">
    <property type="nucleotide sequence ID" value="NZ_AODQ01000129.1"/>
</dbReference>
<dbReference type="Pfam" id="PF00933">
    <property type="entry name" value="Glyco_hydro_3"/>
    <property type="match status" value="1"/>
</dbReference>
<dbReference type="eggNOG" id="COG1680">
    <property type="taxonomic scope" value="Bacteria"/>
</dbReference>
<evidence type="ECO:0000256" key="1">
    <source>
        <dbReference type="ARBA" id="ARBA00001231"/>
    </source>
</evidence>
<dbReference type="Proteomes" id="UP000011910">
    <property type="component" value="Unassembled WGS sequence"/>
</dbReference>
<reference evidence="8 9" key="1">
    <citation type="journal article" date="2013" name="Genome Announc.">
        <title>Draft Genome Sequence of Cesiribacter andamanensis Strain AMV16T, Isolated from a Soil Sample from a Mud Volcano in the Andaman Islands, India.</title>
        <authorList>
            <person name="Shivaji S."/>
            <person name="Ara S."/>
            <person name="Begum Z."/>
            <person name="Srinivas T.N."/>
            <person name="Singh A."/>
            <person name="Kumar Pinnaka A."/>
        </authorList>
    </citation>
    <scope>NUCLEOTIDE SEQUENCE [LARGE SCALE GENOMIC DNA]</scope>
    <source>
        <strain evidence="8 9">AMV16</strain>
    </source>
</reference>
<comment type="catalytic activity">
    <reaction evidence="1">
        <text>Hydrolysis of terminal non-reducing N-acetyl-D-hexosamine residues in N-acetyl-beta-D-hexosaminides.</text>
        <dbReference type="EC" id="3.2.1.52"/>
    </reaction>
</comment>
<dbReference type="GO" id="GO:0009254">
    <property type="term" value="P:peptidoglycan turnover"/>
    <property type="evidence" value="ECO:0007669"/>
    <property type="project" value="TreeGrafter"/>
</dbReference>
<dbReference type="EC" id="3.2.1.52" evidence="3"/>
<evidence type="ECO:0000259" key="7">
    <source>
        <dbReference type="Pfam" id="PF00933"/>
    </source>
</evidence>
<dbReference type="EMBL" id="AODQ01000129">
    <property type="protein sequence ID" value="EMR01276.1"/>
    <property type="molecule type" value="Genomic_DNA"/>
</dbReference>
<keyword evidence="4" id="KW-0378">Hydrolase</keyword>
<dbReference type="STRING" id="1279009.ADICEAN_03601"/>
<evidence type="ECO:0000256" key="4">
    <source>
        <dbReference type="ARBA" id="ARBA00022801"/>
    </source>
</evidence>
<organism evidence="8 9">
    <name type="scientific">Cesiribacter andamanensis AMV16</name>
    <dbReference type="NCBI Taxonomy" id="1279009"/>
    <lineage>
        <taxon>Bacteria</taxon>
        <taxon>Pseudomonadati</taxon>
        <taxon>Bacteroidota</taxon>
        <taxon>Cytophagia</taxon>
        <taxon>Cytophagales</taxon>
        <taxon>Cesiribacteraceae</taxon>
        <taxon>Cesiribacter</taxon>
    </lineage>
</organism>
<dbReference type="Gene3D" id="3.20.20.300">
    <property type="entry name" value="Glycoside hydrolase, family 3, N-terminal domain"/>
    <property type="match status" value="1"/>
</dbReference>
<dbReference type="PRINTS" id="PR00133">
    <property type="entry name" value="GLHYDRLASE3"/>
</dbReference>
<comment type="caution">
    <text evidence="8">The sequence shown here is derived from an EMBL/GenBank/DDBJ whole genome shotgun (WGS) entry which is preliminary data.</text>
</comment>
<gene>
    <name evidence="8" type="ORF">ADICEAN_03601</name>
</gene>
<proteinExistence type="inferred from homology"/>
<evidence type="ECO:0000256" key="2">
    <source>
        <dbReference type="ARBA" id="ARBA00005336"/>
    </source>
</evidence>
<dbReference type="InterPro" id="IPR001466">
    <property type="entry name" value="Beta-lactam-related"/>
</dbReference>
<dbReference type="SUPFAM" id="SSF56601">
    <property type="entry name" value="beta-lactamase/transpeptidase-like"/>
    <property type="match status" value="1"/>
</dbReference>
<dbReference type="PANTHER" id="PTHR30480">
    <property type="entry name" value="BETA-HEXOSAMINIDASE-RELATED"/>
    <property type="match status" value="1"/>
</dbReference>
<accession>M7N255</accession>
<feature type="domain" description="Beta-lactamase-related" evidence="6">
    <location>
        <begin position="587"/>
        <end position="949"/>
    </location>
</feature>
<dbReference type="SUPFAM" id="SSF51445">
    <property type="entry name" value="(Trans)glycosidases"/>
    <property type="match status" value="1"/>
</dbReference>
<dbReference type="AlphaFoldDB" id="M7N255"/>
<dbReference type="GO" id="GO:0004563">
    <property type="term" value="F:beta-N-acetylhexosaminidase activity"/>
    <property type="evidence" value="ECO:0007669"/>
    <property type="project" value="UniProtKB-EC"/>
</dbReference>
<dbReference type="GO" id="GO:0005975">
    <property type="term" value="P:carbohydrate metabolic process"/>
    <property type="evidence" value="ECO:0007669"/>
    <property type="project" value="InterPro"/>
</dbReference>
<dbReference type="PROSITE" id="PS00775">
    <property type="entry name" value="GLYCOSYL_HYDROL_F3"/>
    <property type="match status" value="1"/>
</dbReference>
<comment type="similarity">
    <text evidence="2">Belongs to the glycosyl hydrolase 3 family.</text>
</comment>
<keyword evidence="9" id="KW-1185">Reference proteome</keyword>
<feature type="domain" description="Glycoside hydrolase family 3 N-terminal" evidence="7">
    <location>
        <begin position="40"/>
        <end position="354"/>
    </location>
</feature>
<dbReference type="InterPro" id="IPR019800">
    <property type="entry name" value="Glyco_hydro_3_AS"/>
</dbReference>
<dbReference type="InterPro" id="IPR001764">
    <property type="entry name" value="Glyco_hydro_3_N"/>
</dbReference>